<accession>A0A0D1Z5J2</accession>
<feature type="transmembrane region" description="Helical" evidence="2">
    <location>
        <begin position="141"/>
        <end position="164"/>
    </location>
</feature>
<evidence type="ECO:0000313" key="4">
    <source>
        <dbReference type="Proteomes" id="UP000053259"/>
    </source>
</evidence>
<keyword evidence="4" id="KW-1185">Reference proteome</keyword>
<dbReference type="GeneID" id="27309147"/>
<protein>
    <recommendedName>
        <fullName evidence="5">Integral membrane protein</fullName>
    </recommendedName>
</protein>
<keyword evidence="2" id="KW-0472">Membrane</keyword>
<dbReference type="VEuPathDB" id="FungiDB:PV09_01174"/>
<evidence type="ECO:0000313" key="3">
    <source>
        <dbReference type="EMBL" id="KIW08247.1"/>
    </source>
</evidence>
<evidence type="ECO:0008006" key="5">
    <source>
        <dbReference type="Google" id="ProtNLM"/>
    </source>
</evidence>
<reference evidence="3 4" key="1">
    <citation type="submission" date="2015-01" db="EMBL/GenBank/DDBJ databases">
        <title>The Genome Sequence of Ochroconis gallopava CBS43764.</title>
        <authorList>
            <consortium name="The Broad Institute Genomics Platform"/>
            <person name="Cuomo C."/>
            <person name="de Hoog S."/>
            <person name="Gorbushina A."/>
            <person name="Stielow B."/>
            <person name="Teixiera M."/>
            <person name="Abouelleil A."/>
            <person name="Chapman S.B."/>
            <person name="Priest M."/>
            <person name="Young S.K."/>
            <person name="Wortman J."/>
            <person name="Nusbaum C."/>
            <person name="Birren B."/>
        </authorList>
    </citation>
    <scope>NUCLEOTIDE SEQUENCE [LARGE SCALE GENOMIC DNA]</scope>
    <source>
        <strain evidence="3 4">CBS 43764</strain>
    </source>
</reference>
<feature type="transmembrane region" description="Helical" evidence="2">
    <location>
        <begin position="371"/>
        <end position="388"/>
    </location>
</feature>
<evidence type="ECO:0000256" key="1">
    <source>
        <dbReference type="SAM" id="MobiDB-lite"/>
    </source>
</evidence>
<feature type="transmembrane region" description="Helical" evidence="2">
    <location>
        <begin position="184"/>
        <end position="202"/>
    </location>
</feature>
<sequence length="455" mass="51499">MPQPPAHRSRGFASEWEPLRSHSALQLVESRISGPFNFLNPTRAHFKHVQSKDEDDGSNDEVENKDAGREMAQPSNKQAPAAQVEYRWTSRNNRKGRHQLVTTPAKDLSEAKYLVPEKTSSPRIVLRTIGKMLTHYPYWDISWLVAFIFTWGSIIWVINAFFVWLPLEKPSTEFKNEVLTGGGITAFIGATVFELGSIFLMLEAVNENHEGCFGWAVKEVIDGRRKILDLRPGRDTCTHHHPNRKNLFGKGYTNNHMRSSDEENSVPTMANKRSWTWWPSWNDLKTHYFHELGFLACSAQMFGATIFWISGFTALPGILNHLSPGLENGIYWTPQVIGGSGFIVSGTLFMIETQKKWYMPALDTLGWHIGFWNLIGGVGFTLCPAFGYDTRSWAQYQASLSTFWGSWAFLIGSLIQLYESLQKYPVEVVKNFNGGPSDLRLQADQDQGGEKQAAT</sequence>
<gene>
    <name evidence="3" type="ORF">PV09_01174</name>
</gene>
<feature type="transmembrane region" description="Helical" evidence="2">
    <location>
        <begin position="330"/>
        <end position="351"/>
    </location>
</feature>
<feature type="transmembrane region" description="Helical" evidence="2">
    <location>
        <begin position="292"/>
        <end position="310"/>
    </location>
</feature>
<dbReference type="STRING" id="253628.A0A0D1Z5J2"/>
<feature type="transmembrane region" description="Helical" evidence="2">
    <location>
        <begin position="394"/>
        <end position="415"/>
    </location>
</feature>
<dbReference type="InParanoid" id="A0A0D1Z5J2"/>
<proteinExistence type="predicted"/>
<dbReference type="RefSeq" id="XP_016218116.1">
    <property type="nucleotide sequence ID" value="XM_016354021.1"/>
</dbReference>
<keyword evidence="2" id="KW-1133">Transmembrane helix</keyword>
<dbReference type="EMBL" id="KN847531">
    <property type="protein sequence ID" value="KIW08247.1"/>
    <property type="molecule type" value="Genomic_DNA"/>
</dbReference>
<dbReference type="HOGENOM" id="CLU_027441_0_0_1"/>
<keyword evidence="2" id="KW-0812">Transmembrane</keyword>
<feature type="region of interest" description="Disordered" evidence="1">
    <location>
        <begin position="47"/>
        <end position="83"/>
    </location>
</feature>
<evidence type="ECO:0000256" key="2">
    <source>
        <dbReference type="SAM" id="Phobius"/>
    </source>
</evidence>
<dbReference type="Proteomes" id="UP000053259">
    <property type="component" value="Unassembled WGS sequence"/>
</dbReference>
<dbReference type="OrthoDB" id="2603at2759"/>
<dbReference type="AlphaFoldDB" id="A0A0D1Z5J2"/>
<organism evidence="3 4">
    <name type="scientific">Verruconis gallopava</name>
    <dbReference type="NCBI Taxonomy" id="253628"/>
    <lineage>
        <taxon>Eukaryota</taxon>
        <taxon>Fungi</taxon>
        <taxon>Dikarya</taxon>
        <taxon>Ascomycota</taxon>
        <taxon>Pezizomycotina</taxon>
        <taxon>Dothideomycetes</taxon>
        <taxon>Pleosporomycetidae</taxon>
        <taxon>Venturiales</taxon>
        <taxon>Sympoventuriaceae</taxon>
        <taxon>Verruconis</taxon>
    </lineage>
</organism>
<name>A0A0D1Z5J2_9PEZI</name>